<evidence type="ECO:0000313" key="1">
    <source>
        <dbReference type="EMBL" id="MBO1530893.1"/>
    </source>
</evidence>
<reference evidence="1 2" key="1">
    <citation type="submission" date="2021-03" db="EMBL/GenBank/DDBJ databases">
        <authorList>
            <person name="Shang D.-D."/>
            <person name="Du Z.-J."/>
            <person name="Chen G.-J."/>
        </authorList>
    </citation>
    <scope>NUCLEOTIDE SEQUENCE [LARGE SCALE GENOMIC DNA]</scope>
    <source>
        <strain evidence="1 2">F1192</strain>
    </source>
</reference>
<accession>A0ABS3NP70</accession>
<gene>
    <name evidence="1" type="ORF">J3492_06650</name>
</gene>
<dbReference type="Proteomes" id="UP000664554">
    <property type="component" value="Unassembled WGS sequence"/>
</dbReference>
<dbReference type="RefSeq" id="WP_207991021.1">
    <property type="nucleotide sequence ID" value="NZ_JAGBKM010000009.1"/>
</dbReference>
<dbReference type="PROSITE" id="PS51257">
    <property type="entry name" value="PROKAR_LIPOPROTEIN"/>
    <property type="match status" value="1"/>
</dbReference>
<proteinExistence type="predicted"/>
<protein>
    <recommendedName>
        <fullName evidence="3">DUF4878 domain-containing protein</fullName>
    </recommendedName>
</protein>
<evidence type="ECO:0008006" key="3">
    <source>
        <dbReference type="Google" id="ProtNLM"/>
    </source>
</evidence>
<dbReference type="EMBL" id="JAGBKM010000009">
    <property type="protein sequence ID" value="MBO1530893.1"/>
    <property type="molecule type" value="Genomic_DNA"/>
</dbReference>
<sequence>MTLKYFKSQECQTLSAVVTASILSTGLVLSACSNTDSTRVESAAETTTNTKEAAAVVEDSENDAAVQVKTVDDDAKKEQIADDTHADVVKNETTISNDNINPITHTDKQPSLVTNATQPNTPEAALKQAVDALYYGDAKTAATYYKVDIANFEQALADTQAAFQQTVESITITDTKYNDDNTRATITGELKLKGQSQPAPLNYELQKMDGKWKILG</sequence>
<comment type="caution">
    <text evidence="1">The sequence shown here is derived from an EMBL/GenBank/DDBJ whole genome shotgun (WGS) entry which is preliminary data.</text>
</comment>
<name>A0ABS3NP70_9GAMM</name>
<keyword evidence="2" id="KW-1185">Reference proteome</keyword>
<dbReference type="Gene3D" id="3.10.450.50">
    <property type="match status" value="1"/>
</dbReference>
<evidence type="ECO:0000313" key="2">
    <source>
        <dbReference type="Proteomes" id="UP000664554"/>
    </source>
</evidence>
<organism evidence="1 2">
    <name type="scientific">Psychrobacter coccoides</name>
    <dbReference type="NCBI Taxonomy" id="2818440"/>
    <lineage>
        <taxon>Bacteria</taxon>
        <taxon>Pseudomonadati</taxon>
        <taxon>Pseudomonadota</taxon>
        <taxon>Gammaproteobacteria</taxon>
        <taxon>Moraxellales</taxon>
        <taxon>Moraxellaceae</taxon>
        <taxon>Psychrobacter</taxon>
    </lineage>
</organism>